<dbReference type="SUPFAM" id="SSF50475">
    <property type="entry name" value="FMN-binding split barrel"/>
    <property type="match status" value="1"/>
</dbReference>
<dbReference type="EMBL" id="BAAAKW010000057">
    <property type="protein sequence ID" value="GAA1224238.1"/>
    <property type="molecule type" value="Genomic_DNA"/>
</dbReference>
<dbReference type="Gene3D" id="2.30.110.10">
    <property type="entry name" value="Electron Transport, Fmn-binding Protein, Chain A"/>
    <property type="match status" value="1"/>
</dbReference>
<gene>
    <name evidence="1" type="ORF">GCM10009655_23990</name>
</gene>
<comment type="caution">
    <text evidence="1">The sequence shown here is derived from an EMBL/GenBank/DDBJ whole genome shotgun (WGS) entry which is preliminary data.</text>
</comment>
<dbReference type="RefSeq" id="WP_343926166.1">
    <property type="nucleotide sequence ID" value="NZ_BAAAKW010000057.1"/>
</dbReference>
<evidence type="ECO:0000313" key="2">
    <source>
        <dbReference type="Proteomes" id="UP001500943"/>
    </source>
</evidence>
<reference evidence="1 2" key="1">
    <citation type="journal article" date="2019" name="Int. J. Syst. Evol. Microbiol.">
        <title>The Global Catalogue of Microorganisms (GCM) 10K type strain sequencing project: providing services to taxonomists for standard genome sequencing and annotation.</title>
        <authorList>
            <consortium name="The Broad Institute Genomics Platform"/>
            <consortium name="The Broad Institute Genome Sequencing Center for Infectious Disease"/>
            <person name="Wu L."/>
            <person name="Ma J."/>
        </authorList>
    </citation>
    <scope>NUCLEOTIDE SEQUENCE [LARGE SCALE GENOMIC DNA]</scope>
    <source>
        <strain evidence="1 2">JCM 12762</strain>
    </source>
</reference>
<keyword evidence="2" id="KW-1185">Reference proteome</keyword>
<sequence length="141" mass="15780">MSENLNDPVEELDQETCWELLRTASLGRIAVSFQGEPEIYPVNFIAVDKRLLLRTAQGTKLLKLTINDKVALETDSVGAHSAWSVVVKGTARAIESQNEIDAANALPLHPLIPTLKYVWVEIKPTEITGRRFQLAPEPERY</sequence>
<dbReference type="Proteomes" id="UP001500943">
    <property type="component" value="Unassembled WGS sequence"/>
</dbReference>
<protein>
    <submittedName>
        <fullName evidence="1">Pyridoxamine 5'-phosphate oxidase family protein</fullName>
    </submittedName>
</protein>
<evidence type="ECO:0000313" key="1">
    <source>
        <dbReference type="EMBL" id="GAA1224238.1"/>
    </source>
</evidence>
<organism evidence="1 2">
    <name type="scientific">Rhodoglobus aureus</name>
    <dbReference type="NCBI Taxonomy" id="191497"/>
    <lineage>
        <taxon>Bacteria</taxon>
        <taxon>Bacillati</taxon>
        <taxon>Actinomycetota</taxon>
        <taxon>Actinomycetes</taxon>
        <taxon>Micrococcales</taxon>
        <taxon>Microbacteriaceae</taxon>
        <taxon>Rhodoglobus</taxon>
    </lineage>
</organism>
<proteinExistence type="predicted"/>
<dbReference type="Pfam" id="PF12900">
    <property type="entry name" value="Pyridox_ox_2"/>
    <property type="match status" value="1"/>
</dbReference>
<accession>A0ABN1VUZ1</accession>
<dbReference type="InterPro" id="IPR024747">
    <property type="entry name" value="Pyridox_Oxase-rel"/>
</dbReference>
<name>A0ABN1VUZ1_9MICO</name>
<dbReference type="InterPro" id="IPR012349">
    <property type="entry name" value="Split_barrel_FMN-bd"/>
</dbReference>